<dbReference type="PANTHER" id="PTHR22923">
    <property type="entry name" value="CEREBELLIN-RELATED"/>
    <property type="match status" value="1"/>
</dbReference>
<dbReference type="InterPro" id="IPR001073">
    <property type="entry name" value="C1q_dom"/>
</dbReference>
<comment type="caution">
    <text evidence="6">The sequence shown here is derived from an EMBL/GenBank/DDBJ whole genome shotgun (WGS) entry which is preliminary data.</text>
</comment>
<evidence type="ECO:0000256" key="2">
    <source>
        <dbReference type="ARBA" id="ARBA00022525"/>
    </source>
</evidence>
<evidence type="ECO:0000256" key="4">
    <source>
        <dbReference type="SAM" id="Phobius"/>
    </source>
</evidence>
<keyword evidence="4" id="KW-0472">Membrane</keyword>
<feature type="transmembrane region" description="Helical" evidence="4">
    <location>
        <begin position="57"/>
        <end position="76"/>
    </location>
</feature>
<keyword evidence="7" id="KW-1185">Reference proteome</keyword>
<keyword evidence="4" id="KW-0812">Transmembrane</keyword>
<feature type="domain" description="C1q" evidence="5">
    <location>
        <begin position="7"/>
        <end position="133"/>
    </location>
</feature>
<keyword evidence="2" id="KW-0964">Secreted</keyword>
<dbReference type="PRINTS" id="PR00007">
    <property type="entry name" value="COMPLEMNTC1Q"/>
</dbReference>
<dbReference type="SUPFAM" id="SSF49842">
    <property type="entry name" value="TNF-like"/>
    <property type="match status" value="1"/>
</dbReference>
<proteinExistence type="predicted"/>
<dbReference type="PROSITE" id="PS50871">
    <property type="entry name" value="C1Q"/>
    <property type="match status" value="1"/>
</dbReference>
<reference evidence="6 7" key="1">
    <citation type="submission" date="2022-12" db="EMBL/GenBank/DDBJ databases">
        <title>Chromosome-level genome of Tegillarca granosa.</title>
        <authorList>
            <person name="Kim J."/>
        </authorList>
    </citation>
    <scope>NUCLEOTIDE SEQUENCE [LARGE SCALE GENOMIC DNA]</scope>
    <source>
        <strain evidence="6">Teg-2019</strain>
        <tissue evidence="6">Adductor muscle</tissue>
    </source>
</reference>
<protein>
    <recommendedName>
        <fullName evidence="5">C1q domain-containing protein</fullName>
    </recommendedName>
</protein>
<evidence type="ECO:0000256" key="1">
    <source>
        <dbReference type="ARBA" id="ARBA00004613"/>
    </source>
</evidence>
<evidence type="ECO:0000313" key="7">
    <source>
        <dbReference type="Proteomes" id="UP001217089"/>
    </source>
</evidence>
<dbReference type="InterPro" id="IPR050822">
    <property type="entry name" value="Cerebellin_Synaptic_Org"/>
</dbReference>
<dbReference type="InterPro" id="IPR008983">
    <property type="entry name" value="Tumour_necrosis_fac-like_dom"/>
</dbReference>
<accession>A0ABQ9DXJ6</accession>
<evidence type="ECO:0000313" key="6">
    <source>
        <dbReference type="EMBL" id="KAJ8297789.1"/>
    </source>
</evidence>
<dbReference type="Gene3D" id="2.60.120.40">
    <property type="match status" value="1"/>
</dbReference>
<evidence type="ECO:0000256" key="3">
    <source>
        <dbReference type="ARBA" id="ARBA00022729"/>
    </source>
</evidence>
<dbReference type="Proteomes" id="UP001217089">
    <property type="component" value="Unassembled WGS sequence"/>
</dbReference>
<sequence length="133" mass="15159">MFEKKLLSSSKIAFTAEIPRYKTYYTGQILNFTKVITNIGGGLNISDGVFYCPEPGMYYFFVNIMPNIGTAYVSIFKNRHRITYVFTGSVDNDWNVGSNAVIIQLDKSDQVFVESNSRTKFYSDSTFFTGFKI</sequence>
<comment type="subcellular location">
    <subcellularLocation>
        <location evidence="1">Secreted</location>
    </subcellularLocation>
</comment>
<gene>
    <name evidence="6" type="ORF">KUTeg_024320</name>
</gene>
<dbReference type="SMART" id="SM00110">
    <property type="entry name" value="C1Q"/>
    <property type="match status" value="1"/>
</dbReference>
<dbReference type="EMBL" id="JARBDR010000923">
    <property type="protein sequence ID" value="KAJ8297789.1"/>
    <property type="molecule type" value="Genomic_DNA"/>
</dbReference>
<dbReference type="PANTHER" id="PTHR22923:SF116">
    <property type="entry name" value="C1Q DOMAIN-CONTAINING PROTEIN"/>
    <property type="match status" value="1"/>
</dbReference>
<keyword evidence="4" id="KW-1133">Transmembrane helix</keyword>
<dbReference type="Pfam" id="PF00386">
    <property type="entry name" value="C1q"/>
    <property type="match status" value="1"/>
</dbReference>
<organism evidence="6 7">
    <name type="scientific">Tegillarca granosa</name>
    <name type="common">Malaysian cockle</name>
    <name type="synonym">Anadara granosa</name>
    <dbReference type="NCBI Taxonomy" id="220873"/>
    <lineage>
        <taxon>Eukaryota</taxon>
        <taxon>Metazoa</taxon>
        <taxon>Spiralia</taxon>
        <taxon>Lophotrochozoa</taxon>
        <taxon>Mollusca</taxon>
        <taxon>Bivalvia</taxon>
        <taxon>Autobranchia</taxon>
        <taxon>Pteriomorphia</taxon>
        <taxon>Arcoida</taxon>
        <taxon>Arcoidea</taxon>
        <taxon>Arcidae</taxon>
        <taxon>Tegillarca</taxon>
    </lineage>
</organism>
<name>A0ABQ9DXJ6_TEGGR</name>
<keyword evidence="3" id="KW-0732">Signal</keyword>
<evidence type="ECO:0000259" key="5">
    <source>
        <dbReference type="PROSITE" id="PS50871"/>
    </source>
</evidence>